<dbReference type="InterPro" id="IPR036179">
    <property type="entry name" value="Ig-like_dom_sf"/>
</dbReference>
<keyword evidence="1" id="KW-0472">Membrane</keyword>
<sequence>MWLFLGLGLLVCIKAEVTPVFVHTGQDLFLDVQKPVTLEQDDLLIWSFSDRKDVARLRDSGKTEIIKDYYGRAELCPQKQSLLLRNVTKSDSGVYKAFIYGYNPKHVAEYNVTVLDARRSFADIFECKQKMIVICSGLAILLCAIISVHIIVKVKKRK</sequence>
<feature type="chain" id="PRO_5043841508" evidence="2">
    <location>
        <begin position="16"/>
        <end position="158"/>
    </location>
</feature>
<proteinExistence type="predicted"/>
<dbReference type="Gene3D" id="2.60.40.10">
    <property type="entry name" value="Immunoglobulins"/>
    <property type="match status" value="1"/>
</dbReference>
<accession>A0AAV1GI90</accession>
<protein>
    <submittedName>
        <fullName evidence="3">Uncharacterized protein LOC117826322</fullName>
    </submittedName>
</protein>
<evidence type="ECO:0000313" key="4">
    <source>
        <dbReference type="Proteomes" id="UP001178508"/>
    </source>
</evidence>
<organism evidence="3 4">
    <name type="scientific">Xyrichtys novacula</name>
    <name type="common">Pearly razorfish</name>
    <name type="synonym">Hemipteronotus novacula</name>
    <dbReference type="NCBI Taxonomy" id="13765"/>
    <lineage>
        <taxon>Eukaryota</taxon>
        <taxon>Metazoa</taxon>
        <taxon>Chordata</taxon>
        <taxon>Craniata</taxon>
        <taxon>Vertebrata</taxon>
        <taxon>Euteleostomi</taxon>
        <taxon>Actinopterygii</taxon>
        <taxon>Neopterygii</taxon>
        <taxon>Teleostei</taxon>
        <taxon>Neoteleostei</taxon>
        <taxon>Acanthomorphata</taxon>
        <taxon>Eupercaria</taxon>
        <taxon>Labriformes</taxon>
        <taxon>Labridae</taxon>
        <taxon>Xyrichtys</taxon>
    </lineage>
</organism>
<keyword evidence="2" id="KW-0732">Signal</keyword>
<dbReference type="SUPFAM" id="SSF48726">
    <property type="entry name" value="Immunoglobulin"/>
    <property type="match status" value="1"/>
</dbReference>
<name>A0AAV1GI90_XYRNO</name>
<keyword evidence="1" id="KW-0812">Transmembrane</keyword>
<feature type="signal peptide" evidence="2">
    <location>
        <begin position="1"/>
        <end position="15"/>
    </location>
</feature>
<dbReference type="Proteomes" id="UP001178508">
    <property type="component" value="Chromosome 14"/>
</dbReference>
<dbReference type="AlphaFoldDB" id="A0AAV1GI90"/>
<evidence type="ECO:0000313" key="3">
    <source>
        <dbReference type="EMBL" id="CAJ1072881.1"/>
    </source>
</evidence>
<dbReference type="EMBL" id="OY660877">
    <property type="protein sequence ID" value="CAJ1072881.1"/>
    <property type="molecule type" value="Genomic_DNA"/>
</dbReference>
<evidence type="ECO:0000256" key="2">
    <source>
        <dbReference type="SAM" id="SignalP"/>
    </source>
</evidence>
<evidence type="ECO:0000256" key="1">
    <source>
        <dbReference type="SAM" id="Phobius"/>
    </source>
</evidence>
<gene>
    <name evidence="3" type="ORF">XNOV1_A028436</name>
</gene>
<keyword evidence="1" id="KW-1133">Transmembrane helix</keyword>
<dbReference type="InterPro" id="IPR013783">
    <property type="entry name" value="Ig-like_fold"/>
</dbReference>
<keyword evidence="4" id="KW-1185">Reference proteome</keyword>
<reference evidence="3" key="1">
    <citation type="submission" date="2023-08" db="EMBL/GenBank/DDBJ databases">
        <authorList>
            <person name="Alioto T."/>
            <person name="Alioto T."/>
            <person name="Gomez Garrido J."/>
        </authorList>
    </citation>
    <scope>NUCLEOTIDE SEQUENCE</scope>
</reference>
<feature type="transmembrane region" description="Helical" evidence="1">
    <location>
        <begin position="131"/>
        <end position="152"/>
    </location>
</feature>